<dbReference type="PANTHER" id="PTHR14969">
    <property type="entry name" value="SPHINGOSINE-1-PHOSPHATE PHOSPHOHYDROLASE"/>
    <property type="match status" value="1"/>
</dbReference>
<dbReference type="SMART" id="SM00014">
    <property type="entry name" value="acidPPc"/>
    <property type="match status" value="1"/>
</dbReference>
<dbReference type="PANTHER" id="PTHR14969:SF62">
    <property type="entry name" value="DECAPRENYLPHOSPHORYL-5-PHOSPHORIBOSE PHOSPHATASE RV3807C-RELATED"/>
    <property type="match status" value="1"/>
</dbReference>
<feature type="transmembrane region" description="Helical" evidence="7">
    <location>
        <begin position="27"/>
        <end position="47"/>
    </location>
</feature>
<dbReference type="EMBL" id="JACRTA010000001">
    <property type="protein sequence ID" value="MBC8568006.1"/>
    <property type="molecule type" value="Genomic_DNA"/>
</dbReference>
<feature type="transmembrane region" description="Helical" evidence="7">
    <location>
        <begin position="54"/>
        <end position="73"/>
    </location>
</feature>
<keyword evidence="6 7" id="KW-0472">Membrane</keyword>
<dbReference type="Proteomes" id="UP000610862">
    <property type="component" value="Unassembled WGS sequence"/>
</dbReference>
<evidence type="ECO:0000256" key="4">
    <source>
        <dbReference type="ARBA" id="ARBA00022801"/>
    </source>
</evidence>
<dbReference type="SUPFAM" id="SSF48317">
    <property type="entry name" value="Acid phosphatase/Vanadium-dependent haloperoxidase"/>
    <property type="match status" value="1"/>
</dbReference>
<comment type="subcellular location">
    <subcellularLocation>
        <location evidence="1">Cell membrane</location>
        <topology evidence="1">Multi-pass membrane protein</topology>
    </subcellularLocation>
</comment>
<comment type="caution">
    <text evidence="9">The sequence shown here is derived from an EMBL/GenBank/DDBJ whole genome shotgun (WGS) entry which is preliminary data.</text>
</comment>
<name>A0A926I8D3_9FIRM</name>
<gene>
    <name evidence="9" type="ORF">H8692_04390</name>
</gene>
<feature type="transmembrane region" description="Helical" evidence="7">
    <location>
        <begin position="123"/>
        <end position="143"/>
    </location>
</feature>
<proteinExistence type="predicted"/>
<evidence type="ECO:0000313" key="10">
    <source>
        <dbReference type="Proteomes" id="UP000610862"/>
    </source>
</evidence>
<evidence type="ECO:0000256" key="1">
    <source>
        <dbReference type="ARBA" id="ARBA00004651"/>
    </source>
</evidence>
<dbReference type="GO" id="GO:0016787">
    <property type="term" value="F:hydrolase activity"/>
    <property type="evidence" value="ECO:0007669"/>
    <property type="project" value="UniProtKB-KW"/>
</dbReference>
<feature type="transmembrane region" description="Helical" evidence="7">
    <location>
        <begin position="99"/>
        <end position="118"/>
    </location>
</feature>
<dbReference type="InterPro" id="IPR000326">
    <property type="entry name" value="PAP2/HPO"/>
</dbReference>
<evidence type="ECO:0000256" key="5">
    <source>
        <dbReference type="ARBA" id="ARBA00022989"/>
    </source>
</evidence>
<evidence type="ECO:0000313" key="9">
    <source>
        <dbReference type="EMBL" id="MBC8568006.1"/>
    </source>
</evidence>
<dbReference type="AlphaFoldDB" id="A0A926I8D3"/>
<evidence type="ECO:0000256" key="3">
    <source>
        <dbReference type="ARBA" id="ARBA00022692"/>
    </source>
</evidence>
<keyword evidence="3 7" id="KW-0812">Transmembrane</keyword>
<dbReference type="Gene3D" id="1.20.144.10">
    <property type="entry name" value="Phosphatidic acid phosphatase type 2/haloperoxidase"/>
    <property type="match status" value="2"/>
</dbReference>
<keyword evidence="4" id="KW-0378">Hydrolase</keyword>
<feature type="domain" description="Phosphatidic acid phosphatase type 2/haloperoxidase" evidence="8">
    <location>
        <begin position="54"/>
        <end position="164"/>
    </location>
</feature>
<organism evidence="9 10">
    <name type="scientific">Lentihominibacter hominis</name>
    <dbReference type="NCBI Taxonomy" id="2763645"/>
    <lineage>
        <taxon>Bacteria</taxon>
        <taxon>Bacillati</taxon>
        <taxon>Bacillota</taxon>
        <taxon>Clostridia</taxon>
        <taxon>Peptostreptococcales</taxon>
        <taxon>Anaerovoracaceae</taxon>
        <taxon>Lentihominibacter</taxon>
    </lineage>
</organism>
<evidence type="ECO:0000259" key="8">
    <source>
        <dbReference type="SMART" id="SM00014"/>
    </source>
</evidence>
<dbReference type="CDD" id="cd03392">
    <property type="entry name" value="PAP2_like_2"/>
    <property type="match status" value="1"/>
</dbReference>
<accession>A0A926I8D3</accession>
<reference evidence="9" key="1">
    <citation type="submission" date="2020-08" db="EMBL/GenBank/DDBJ databases">
        <title>Genome public.</title>
        <authorList>
            <person name="Liu C."/>
            <person name="Sun Q."/>
        </authorList>
    </citation>
    <scope>NUCLEOTIDE SEQUENCE</scope>
    <source>
        <strain evidence="9">NSJ-24</strain>
    </source>
</reference>
<dbReference type="InterPro" id="IPR036938">
    <property type="entry name" value="PAP2/HPO_sf"/>
</dbReference>
<evidence type="ECO:0000256" key="6">
    <source>
        <dbReference type="ARBA" id="ARBA00023136"/>
    </source>
</evidence>
<dbReference type="RefSeq" id="WP_187525063.1">
    <property type="nucleotide sequence ID" value="NZ_JACRTA010000001.1"/>
</dbReference>
<keyword evidence="10" id="KW-1185">Reference proteome</keyword>
<evidence type="ECO:0000256" key="7">
    <source>
        <dbReference type="SAM" id="Phobius"/>
    </source>
</evidence>
<dbReference type="Pfam" id="PF01569">
    <property type="entry name" value="PAP2"/>
    <property type="match status" value="1"/>
</dbReference>
<evidence type="ECO:0000256" key="2">
    <source>
        <dbReference type="ARBA" id="ARBA00022475"/>
    </source>
</evidence>
<sequence length="183" mass="20034">MTGTEIIVLNMIQDHLRSAAADVVMPAITKLGNAGIIWIVMGVTLLATKKYRRAGILVLMALVVDLVCCNLILKNLIARPRPFDVNPMVKLLVAAPGDFSFPSGHTAASFAAVTALFLEKAKFWWAALILALLITFSRLYLYLHYPTDILGGILTGVISGIIAMVVFRRLEKIYGKNHIDTVL</sequence>
<dbReference type="GO" id="GO:0005886">
    <property type="term" value="C:plasma membrane"/>
    <property type="evidence" value="ECO:0007669"/>
    <property type="project" value="UniProtKB-SubCell"/>
</dbReference>
<protein>
    <submittedName>
        <fullName evidence="9">Phosphatase PAP2 family protein</fullName>
    </submittedName>
</protein>
<keyword evidence="2" id="KW-1003">Cell membrane</keyword>
<keyword evidence="5 7" id="KW-1133">Transmembrane helix</keyword>
<feature type="transmembrane region" description="Helical" evidence="7">
    <location>
        <begin position="149"/>
        <end position="167"/>
    </location>
</feature>